<dbReference type="AlphaFoldDB" id="A0A6A5YSN9"/>
<reference evidence="5" key="1">
    <citation type="journal article" date="2020" name="Stud. Mycol.">
        <title>101 Dothideomycetes genomes: a test case for predicting lifestyles and emergence of pathogens.</title>
        <authorList>
            <person name="Haridas S."/>
            <person name="Albert R."/>
            <person name="Binder M."/>
            <person name="Bloem J."/>
            <person name="Labutti K."/>
            <person name="Salamov A."/>
            <person name="Andreopoulos B."/>
            <person name="Baker S."/>
            <person name="Barry K."/>
            <person name="Bills G."/>
            <person name="Bluhm B."/>
            <person name="Cannon C."/>
            <person name="Castanera R."/>
            <person name="Culley D."/>
            <person name="Daum C."/>
            <person name="Ezra D."/>
            <person name="Gonzalez J."/>
            <person name="Henrissat B."/>
            <person name="Kuo A."/>
            <person name="Liang C."/>
            <person name="Lipzen A."/>
            <person name="Lutzoni F."/>
            <person name="Magnuson J."/>
            <person name="Mondo S."/>
            <person name="Nolan M."/>
            <person name="Ohm R."/>
            <person name="Pangilinan J."/>
            <person name="Park H.-J."/>
            <person name="Ramirez L."/>
            <person name="Alfaro M."/>
            <person name="Sun H."/>
            <person name="Tritt A."/>
            <person name="Yoshinaga Y."/>
            <person name="Zwiers L.-H."/>
            <person name="Turgeon B."/>
            <person name="Goodwin S."/>
            <person name="Spatafora J."/>
            <person name="Crous P."/>
            <person name="Grigoriev I."/>
        </authorList>
    </citation>
    <scope>NUCLEOTIDE SEQUENCE</scope>
    <source>
        <strain evidence="5">CBS 627.86</strain>
    </source>
</reference>
<organism evidence="5 6">
    <name type="scientific">Lophiotrema nucula</name>
    <dbReference type="NCBI Taxonomy" id="690887"/>
    <lineage>
        <taxon>Eukaryota</taxon>
        <taxon>Fungi</taxon>
        <taxon>Dikarya</taxon>
        <taxon>Ascomycota</taxon>
        <taxon>Pezizomycotina</taxon>
        <taxon>Dothideomycetes</taxon>
        <taxon>Pleosporomycetidae</taxon>
        <taxon>Pleosporales</taxon>
        <taxon>Lophiotremataceae</taxon>
        <taxon>Lophiotrema</taxon>
    </lineage>
</organism>
<dbReference type="SUPFAM" id="SSF144232">
    <property type="entry name" value="HIT/MYND zinc finger-like"/>
    <property type="match status" value="1"/>
</dbReference>
<dbReference type="PROSITE" id="PS01360">
    <property type="entry name" value="ZF_MYND_1"/>
    <property type="match status" value="1"/>
</dbReference>
<name>A0A6A5YSN9_9PLEO</name>
<keyword evidence="3" id="KW-0862">Zinc</keyword>
<accession>A0A6A5YSN9</accession>
<dbReference type="InterPro" id="IPR002893">
    <property type="entry name" value="Znf_MYND"/>
</dbReference>
<keyword evidence="1" id="KW-0479">Metal-binding</keyword>
<dbReference type="OrthoDB" id="438641at2759"/>
<dbReference type="GO" id="GO:0008270">
    <property type="term" value="F:zinc ion binding"/>
    <property type="evidence" value="ECO:0007669"/>
    <property type="project" value="UniProtKB-KW"/>
</dbReference>
<dbReference type="InterPro" id="IPR001214">
    <property type="entry name" value="SET_dom"/>
</dbReference>
<dbReference type="PANTHER" id="PTHR12197:SF273">
    <property type="entry name" value="MYND-TYPE ZINC FINGER PROTEIN SAMB"/>
    <property type="match status" value="1"/>
</dbReference>
<evidence type="ECO:0000259" key="4">
    <source>
        <dbReference type="PROSITE" id="PS50280"/>
    </source>
</evidence>
<dbReference type="GO" id="GO:0005634">
    <property type="term" value="C:nucleus"/>
    <property type="evidence" value="ECO:0007669"/>
    <property type="project" value="TreeGrafter"/>
</dbReference>
<dbReference type="EMBL" id="ML977339">
    <property type="protein sequence ID" value="KAF2110086.1"/>
    <property type="molecule type" value="Genomic_DNA"/>
</dbReference>
<evidence type="ECO:0000313" key="6">
    <source>
        <dbReference type="Proteomes" id="UP000799770"/>
    </source>
</evidence>
<sequence>MMHPQLSSVKDKLQQRLSALKELQARLPDEPYSIVLRLELANGYKDLGYPDLAAGDAYKALLLIDEVLQDGEYHEEALSAARNDTNSGRAGRPTADIFLPLSFHSRCTDGPCTSTSLTNDEDKEDEEVKEQTIISATTSWSQCAYHLLVGCLIDCGCLKSASDYNSRALRALPEVHLFKAYKEELRCALSAIPGYNHDDATAIDIQDYPERCLVRRELYPWNPYEPDRFSPESIGFLNNEMASVAPNLEAKISELPALTLERGSVDSVSAEKTRYVKQLGVFAKVDISPGEIVLQEKSMLTAISRLHDSYCDACSIKLPALSASDAPTISCEDCNEAFYCSVECHDTAQALYHPSLCGVTIDRKVWGTEAADYLYSLLLMRALALAETQGVHPLQLKEVRYIWGDYHGLDLSNVWQCDPQGQLKDSFGSIPRKLPFSFQANVLFPLHVLEKMDINIFEQSLRYDTWIFNTLYAKFRGTASARHGLDGRPEIAAVHPVWCLTNHSCDPNVAWEWEGSMKFWTREQLIQWQGRETRIAPGLRAGEEVFSHYCDIRLPVKERREWAIGALGGECMCPRCIWEEADGKGQSDPTA</sequence>
<dbReference type="PROSITE" id="PS50280">
    <property type="entry name" value="SET"/>
    <property type="match status" value="1"/>
</dbReference>
<dbReference type="InterPro" id="IPR046341">
    <property type="entry name" value="SET_dom_sf"/>
</dbReference>
<proteinExistence type="predicted"/>
<dbReference type="PANTHER" id="PTHR12197">
    <property type="entry name" value="HISTONE-LYSINE N-METHYLTRANSFERASE SMYD"/>
    <property type="match status" value="1"/>
</dbReference>
<dbReference type="SUPFAM" id="SSF82199">
    <property type="entry name" value="SET domain"/>
    <property type="match status" value="1"/>
</dbReference>
<keyword evidence="2" id="KW-0863">Zinc-finger</keyword>
<keyword evidence="6" id="KW-1185">Reference proteome</keyword>
<evidence type="ECO:0000256" key="1">
    <source>
        <dbReference type="ARBA" id="ARBA00022723"/>
    </source>
</evidence>
<dbReference type="Gene3D" id="2.170.270.10">
    <property type="entry name" value="SET domain"/>
    <property type="match status" value="1"/>
</dbReference>
<dbReference type="Proteomes" id="UP000799770">
    <property type="component" value="Unassembled WGS sequence"/>
</dbReference>
<dbReference type="InterPro" id="IPR050869">
    <property type="entry name" value="H3K4_H4K5_MeTrfase"/>
</dbReference>
<gene>
    <name evidence="5" type="ORF">BDV96DRAFT_584335</name>
</gene>
<feature type="domain" description="SET" evidence="4">
    <location>
        <begin position="246"/>
        <end position="550"/>
    </location>
</feature>
<evidence type="ECO:0000256" key="2">
    <source>
        <dbReference type="ARBA" id="ARBA00022771"/>
    </source>
</evidence>
<evidence type="ECO:0000313" key="5">
    <source>
        <dbReference type="EMBL" id="KAF2110086.1"/>
    </source>
</evidence>
<protein>
    <recommendedName>
        <fullName evidence="4">SET domain-containing protein</fullName>
    </recommendedName>
</protein>
<evidence type="ECO:0000256" key="3">
    <source>
        <dbReference type="ARBA" id="ARBA00022833"/>
    </source>
</evidence>